<dbReference type="AlphaFoldDB" id="A0A8H2VS22"/>
<dbReference type="PANTHER" id="PTHR37563">
    <property type="entry name" value="PHYTANOYL-COA DIOXYGENASE FAMILY PROTEIN (AFU_ORTHOLOGUE AFUA_2G03330)"/>
    <property type="match status" value="1"/>
</dbReference>
<organism evidence="2 3">
    <name type="scientific">Sclerotinia trifoliorum</name>
    <dbReference type="NCBI Taxonomy" id="28548"/>
    <lineage>
        <taxon>Eukaryota</taxon>
        <taxon>Fungi</taxon>
        <taxon>Dikarya</taxon>
        <taxon>Ascomycota</taxon>
        <taxon>Pezizomycotina</taxon>
        <taxon>Leotiomycetes</taxon>
        <taxon>Helotiales</taxon>
        <taxon>Sclerotiniaceae</taxon>
        <taxon>Sclerotinia</taxon>
    </lineage>
</organism>
<dbReference type="InterPro" id="IPR051961">
    <property type="entry name" value="Fungal_Metabolite_Diox"/>
</dbReference>
<evidence type="ECO:0000313" key="3">
    <source>
        <dbReference type="Proteomes" id="UP000624404"/>
    </source>
</evidence>
<feature type="region of interest" description="Disordered" evidence="1">
    <location>
        <begin position="342"/>
        <end position="418"/>
    </location>
</feature>
<dbReference type="SUPFAM" id="SSF51197">
    <property type="entry name" value="Clavaminate synthase-like"/>
    <property type="match status" value="1"/>
</dbReference>
<dbReference type="Proteomes" id="UP000624404">
    <property type="component" value="Unassembled WGS sequence"/>
</dbReference>
<dbReference type="PANTHER" id="PTHR37563:SF2">
    <property type="entry name" value="PHYTANOYL-COA DIOXYGENASE FAMILY PROTEIN (AFU_ORTHOLOGUE AFUA_2G03330)"/>
    <property type="match status" value="1"/>
</dbReference>
<proteinExistence type="predicted"/>
<gene>
    <name evidence="2" type="ORF">SCLTRI_LOCUS3416</name>
</gene>
<feature type="compositionally biased region" description="Basic residues" evidence="1">
    <location>
        <begin position="397"/>
        <end position="406"/>
    </location>
</feature>
<accession>A0A8H2VS22</accession>
<evidence type="ECO:0000313" key="2">
    <source>
        <dbReference type="EMBL" id="CAD6443624.1"/>
    </source>
</evidence>
<dbReference type="Gene3D" id="2.60.120.620">
    <property type="entry name" value="q2cbj1_9rhob like domain"/>
    <property type="match status" value="1"/>
</dbReference>
<sequence>MPPKHAECKHVNICDDELKSGVTSLENVQAGVEEFHKNGIVIFENAIPHNIVEKFYEKMNTDGGQRLEDPNLVFNHGIEKNNFSLCPPLSKEWLTEDIWANKHAAAVMEAVIGKPQLVHAGSNITIPTQEPTSRQAVHIDSYHSHHRFPTCIELFMYLHDVSPENGSPEIWPGSHHDWNFRDLVSHGRGWIKSSAFNRRAEHSPPFQPTIPKGSIGIRDLRLWRSGMPNLSDQNCIMLGFTYFPRWYRNPMRITLPKTCRFLMQKWTQVDAIGATEFVDGEINHLDPNYDMLASLNFTQDPEKSIKQIREKIDTAQGRELNAELTVTDRDYWVPGRKKLIERVTHGEGQANQGDRGKGRKRGKGKEMGKRNGRGQNDQNHTKAEGGFLKPKSEGVKKKARKPRNKGPKGESKVESKGE</sequence>
<feature type="compositionally biased region" description="Basic and acidic residues" evidence="1">
    <location>
        <begin position="407"/>
        <end position="418"/>
    </location>
</feature>
<name>A0A8H2VS22_9HELO</name>
<protein>
    <submittedName>
        <fullName evidence="2">2a102b61-aacd-4cd9-ba5b-15495dbcd52d-CDS</fullName>
    </submittedName>
</protein>
<comment type="caution">
    <text evidence="2">The sequence shown here is derived from an EMBL/GenBank/DDBJ whole genome shotgun (WGS) entry which is preliminary data.</text>
</comment>
<dbReference type="OrthoDB" id="407832at2759"/>
<evidence type="ECO:0000256" key="1">
    <source>
        <dbReference type="SAM" id="MobiDB-lite"/>
    </source>
</evidence>
<reference evidence="2" key="1">
    <citation type="submission" date="2020-10" db="EMBL/GenBank/DDBJ databases">
        <authorList>
            <person name="Kusch S."/>
        </authorList>
    </citation>
    <scope>NUCLEOTIDE SEQUENCE</scope>
    <source>
        <strain evidence="2">SwB9</strain>
    </source>
</reference>
<dbReference type="InterPro" id="IPR008775">
    <property type="entry name" value="Phytyl_CoA_dOase-like"/>
</dbReference>
<keyword evidence="3" id="KW-1185">Reference proteome</keyword>
<dbReference type="Pfam" id="PF05721">
    <property type="entry name" value="PhyH"/>
    <property type="match status" value="1"/>
</dbReference>
<dbReference type="EMBL" id="CAJHIA010000010">
    <property type="protein sequence ID" value="CAD6443624.1"/>
    <property type="molecule type" value="Genomic_DNA"/>
</dbReference>